<name>A0ABV2M832_9FIRM</name>
<organism evidence="1 2">
    <name type="scientific">Blautia caecimuris</name>
    <dbReference type="NCBI Taxonomy" id="1796615"/>
    <lineage>
        <taxon>Bacteria</taxon>
        <taxon>Bacillati</taxon>
        <taxon>Bacillota</taxon>
        <taxon>Clostridia</taxon>
        <taxon>Lachnospirales</taxon>
        <taxon>Lachnospiraceae</taxon>
        <taxon>Blautia</taxon>
    </lineage>
</organism>
<sequence>MDELHCLQGSEENGDCDDEGCRTVWRSRWKGEGSQ</sequence>
<reference evidence="1 2" key="1">
    <citation type="submission" date="2024-06" db="EMBL/GenBank/DDBJ databases">
        <title>Genomic Encyclopedia of Type Strains, Phase IV (KMG-IV): sequencing the most valuable type-strain genomes for metagenomic binning, comparative biology and taxonomic classification.</title>
        <authorList>
            <person name="Goeker M."/>
        </authorList>
    </citation>
    <scope>NUCLEOTIDE SEQUENCE [LARGE SCALE GENOMIC DNA]</scope>
    <source>
        <strain evidence="1 2">DSM 29492</strain>
    </source>
</reference>
<proteinExistence type="predicted"/>
<comment type="caution">
    <text evidence="1">The sequence shown here is derived from an EMBL/GenBank/DDBJ whole genome shotgun (WGS) entry which is preliminary data.</text>
</comment>
<protein>
    <submittedName>
        <fullName evidence="1">Uncharacterized protein</fullName>
    </submittedName>
</protein>
<evidence type="ECO:0000313" key="1">
    <source>
        <dbReference type="EMBL" id="MET3752546.1"/>
    </source>
</evidence>
<gene>
    <name evidence="1" type="ORF">ABID24_003820</name>
</gene>
<dbReference type="EMBL" id="JBEPMJ010000062">
    <property type="protein sequence ID" value="MET3752546.1"/>
    <property type="molecule type" value="Genomic_DNA"/>
</dbReference>
<evidence type="ECO:0000313" key="2">
    <source>
        <dbReference type="Proteomes" id="UP001549106"/>
    </source>
</evidence>
<dbReference type="Proteomes" id="UP001549106">
    <property type="component" value="Unassembled WGS sequence"/>
</dbReference>
<accession>A0ABV2M832</accession>
<keyword evidence="2" id="KW-1185">Reference proteome</keyword>